<dbReference type="InterPro" id="IPR052716">
    <property type="entry name" value="MOSC_domain"/>
</dbReference>
<comment type="caution">
    <text evidence="2">The sequence shown here is derived from an EMBL/GenBank/DDBJ whole genome shotgun (WGS) entry which is preliminary data.</text>
</comment>
<evidence type="ECO:0000259" key="1">
    <source>
        <dbReference type="PROSITE" id="PS51340"/>
    </source>
</evidence>
<organism evidence="2 3">
    <name type="scientific">Tabrizicola oligotrophica</name>
    <dbReference type="NCBI Taxonomy" id="2710650"/>
    <lineage>
        <taxon>Bacteria</taxon>
        <taxon>Pseudomonadati</taxon>
        <taxon>Pseudomonadota</taxon>
        <taxon>Alphaproteobacteria</taxon>
        <taxon>Rhodobacterales</taxon>
        <taxon>Paracoccaceae</taxon>
        <taxon>Tabrizicola</taxon>
    </lineage>
</organism>
<keyword evidence="3" id="KW-1185">Reference proteome</keyword>
<sequence length="201" mass="21672">MSALKPTQFTGRITWLGRVADRDAALESESLATMRASFAGPEGEAHGGLTRASCSRVLGQYPRDTEIRNTRQFTILSAEELAETAAAMGLAALDPALVGATMVIEGIPDLSHLPPSSRLQGENGATLVVDMNNRPCTLPARPIENRHAGFGKLYKPSAQHRRGVTAWVEREGSFTLGETIRLHIPDQRVWAHLDAARAGHG</sequence>
<dbReference type="AlphaFoldDB" id="A0A6M0QUA6"/>
<dbReference type="Proteomes" id="UP000477782">
    <property type="component" value="Unassembled WGS sequence"/>
</dbReference>
<evidence type="ECO:0000313" key="3">
    <source>
        <dbReference type="Proteomes" id="UP000477782"/>
    </source>
</evidence>
<protein>
    <submittedName>
        <fullName evidence="2">Sulfurase</fullName>
    </submittedName>
</protein>
<dbReference type="EMBL" id="JAAIVJ010000006">
    <property type="protein sequence ID" value="NEY91005.1"/>
    <property type="molecule type" value="Genomic_DNA"/>
</dbReference>
<name>A0A6M0QUA6_9RHOB</name>
<dbReference type="InterPro" id="IPR005302">
    <property type="entry name" value="MoCF_Sase_C"/>
</dbReference>
<accession>A0A6M0QUA6</accession>
<dbReference type="GO" id="GO:0003824">
    <property type="term" value="F:catalytic activity"/>
    <property type="evidence" value="ECO:0007669"/>
    <property type="project" value="InterPro"/>
</dbReference>
<reference evidence="2 3" key="1">
    <citation type="submission" date="2020-02" db="EMBL/GenBank/DDBJ databases">
        <authorList>
            <person name="Chen W.-M."/>
        </authorList>
    </citation>
    <scope>NUCLEOTIDE SEQUENCE [LARGE SCALE GENOMIC DNA]</scope>
    <source>
        <strain evidence="2 3">KMS-5</strain>
    </source>
</reference>
<dbReference type="GO" id="GO:0030151">
    <property type="term" value="F:molybdenum ion binding"/>
    <property type="evidence" value="ECO:0007669"/>
    <property type="project" value="InterPro"/>
</dbReference>
<dbReference type="SUPFAM" id="SSF50800">
    <property type="entry name" value="PK beta-barrel domain-like"/>
    <property type="match status" value="1"/>
</dbReference>
<dbReference type="Gene3D" id="2.40.33.20">
    <property type="entry name" value="PK beta-barrel domain-like"/>
    <property type="match status" value="1"/>
</dbReference>
<dbReference type="PANTHER" id="PTHR36930:SF1">
    <property type="entry name" value="MOSC DOMAIN-CONTAINING PROTEIN"/>
    <property type="match status" value="1"/>
</dbReference>
<gene>
    <name evidence="2" type="ORF">G4Z14_11925</name>
</gene>
<feature type="domain" description="MOSC" evidence="1">
    <location>
        <begin position="24"/>
        <end position="183"/>
    </location>
</feature>
<dbReference type="PROSITE" id="PS51340">
    <property type="entry name" value="MOSC"/>
    <property type="match status" value="1"/>
</dbReference>
<dbReference type="PANTHER" id="PTHR36930">
    <property type="entry name" value="METAL-SULFUR CLUSTER BIOSYNTHESIS PROTEINS YUAD-RELATED"/>
    <property type="match status" value="1"/>
</dbReference>
<proteinExistence type="predicted"/>
<dbReference type="RefSeq" id="WP_164625999.1">
    <property type="nucleotide sequence ID" value="NZ_JAAIVJ010000006.1"/>
</dbReference>
<dbReference type="Pfam" id="PF03473">
    <property type="entry name" value="MOSC"/>
    <property type="match status" value="1"/>
</dbReference>
<dbReference type="GO" id="GO:0030170">
    <property type="term" value="F:pyridoxal phosphate binding"/>
    <property type="evidence" value="ECO:0007669"/>
    <property type="project" value="InterPro"/>
</dbReference>
<evidence type="ECO:0000313" key="2">
    <source>
        <dbReference type="EMBL" id="NEY91005.1"/>
    </source>
</evidence>
<dbReference type="InterPro" id="IPR011037">
    <property type="entry name" value="Pyrv_Knase-like_insert_dom_sf"/>
</dbReference>